<feature type="region of interest" description="Disordered" evidence="2">
    <location>
        <begin position="223"/>
        <end position="242"/>
    </location>
</feature>
<dbReference type="VEuPathDB" id="CryptoDB:Cvel_20918"/>
<proteinExistence type="predicted"/>
<gene>
    <name evidence="3" type="ORF">Cvel_20918</name>
</gene>
<reference evidence="3" key="1">
    <citation type="submission" date="2014-11" db="EMBL/GenBank/DDBJ databases">
        <authorList>
            <person name="Otto D Thomas"/>
            <person name="Naeem Raeece"/>
        </authorList>
    </citation>
    <scope>NUCLEOTIDE SEQUENCE</scope>
</reference>
<protein>
    <submittedName>
        <fullName evidence="3">Uncharacterized protein</fullName>
    </submittedName>
</protein>
<accession>A0A0G4G9T5</accession>
<evidence type="ECO:0000256" key="1">
    <source>
        <dbReference type="SAM" id="Coils"/>
    </source>
</evidence>
<evidence type="ECO:0000256" key="2">
    <source>
        <dbReference type="SAM" id="MobiDB-lite"/>
    </source>
</evidence>
<feature type="coiled-coil region" evidence="1">
    <location>
        <begin position="9"/>
        <end position="36"/>
    </location>
</feature>
<sequence>MPPGTTLSLAGAKEARRRAELDAQLLANRIALLKQEEEKAWKKIQETQKRSKDILRLRQNNEEKYVAKESFYHHKWDSIRSAQQKNQAVRIKAKTTREATRTALVQHKAQEARAMKEASQSNNMSRREREIYDHQLNKERMTLIRQQRDEAKRKQEEQQLKKLEDFRRDYETRVDHEEMLRARTEALVAKMEREEMDLIQRLQNTQLAQRTAYEELEGALGTTSQALSSAVRNKIGEGKDDA</sequence>
<dbReference type="PhylomeDB" id="A0A0G4G9T5"/>
<dbReference type="PANTHER" id="PTHR37473">
    <property type="entry name" value="EF-HAND DOMAIN-CONTAINING PROTEIN"/>
    <property type="match status" value="1"/>
</dbReference>
<keyword evidence="1" id="KW-0175">Coiled coil</keyword>
<evidence type="ECO:0000313" key="3">
    <source>
        <dbReference type="EMBL" id="CEM25709.1"/>
    </source>
</evidence>
<feature type="coiled-coil region" evidence="1">
    <location>
        <begin position="141"/>
        <end position="208"/>
    </location>
</feature>
<dbReference type="EMBL" id="CDMZ01001014">
    <property type="protein sequence ID" value="CEM25709.1"/>
    <property type="molecule type" value="Genomic_DNA"/>
</dbReference>
<organism evidence="3">
    <name type="scientific">Chromera velia CCMP2878</name>
    <dbReference type="NCBI Taxonomy" id="1169474"/>
    <lineage>
        <taxon>Eukaryota</taxon>
        <taxon>Sar</taxon>
        <taxon>Alveolata</taxon>
        <taxon>Colpodellida</taxon>
        <taxon>Chromeraceae</taxon>
        <taxon>Chromera</taxon>
    </lineage>
</organism>
<dbReference type="AlphaFoldDB" id="A0A0G4G9T5"/>
<name>A0A0G4G9T5_9ALVE</name>
<dbReference type="PANTHER" id="PTHR37473:SF1">
    <property type="entry name" value="EF-HAND DOMAIN-CONTAINING PROTEIN"/>
    <property type="match status" value="1"/>
</dbReference>